<dbReference type="RefSeq" id="WP_379560681.1">
    <property type="nucleotide sequence ID" value="NZ_JBHUMX010000009.1"/>
</dbReference>
<comment type="caution">
    <text evidence="7">The sequence shown here is derived from an EMBL/GenBank/DDBJ whole genome shotgun (WGS) entry which is preliminary data.</text>
</comment>
<evidence type="ECO:0000256" key="4">
    <source>
        <dbReference type="ARBA" id="ARBA00023172"/>
    </source>
</evidence>
<keyword evidence="3" id="KW-0238">DNA-binding</keyword>
<protein>
    <submittedName>
        <fullName evidence="7">Recombinase family protein</fullName>
    </submittedName>
</protein>
<dbReference type="Gene3D" id="1.10.10.60">
    <property type="entry name" value="Homeodomain-like"/>
    <property type="match status" value="1"/>
</dbReference>
<dbReference type="PANTHER" id="PTHR30461">
    <property type="entry name" value="DNA-INVERTASE FROM LAMBDOID PROPHAGE"/>
    <property type="match status" value="1"/>
</dbReference>
<dbReference type="SUPFAM" id="SSF46689">
    <property type="entry name" value="Homeodomain-like"/>
    <property type="match status" value="1"/>
</dbReference>
<comment type="similarity">
    <text evidence="1">Belongs to the site-specific recombinase resolvase family.</text>
</comment>
<dbReference type="InterPro" id="IPR036162">
    <property type="entry name" value="Resolvase-like_N_sf"/>
</dbReference>
<dbReference type="CDD" id="cd03768">
    <property type="entry name" value="SR_ResInv"/>
    <property type="match status" value="1"/>
</dbReference>
<dbReference type="SUPFAM" id="SSF53041">
    <property type="entry name" value="Resolvase-like"/>
    <property type="match status" value="1"/>
</dbReference>
<dbReference type="Pfam" id="PF02796">
    <property type="entry name" value="HTH_7"/>
    <property type="match status" value="1"/>
</dbReference>
<reference evidence="8" key="1">
    <citation type="journal article" date="2019" name="Int. J. Syst. Evol. Microbiol.">
        <title>The Global Catalogue of Microorganisms (GCM) 10K type strain sequencing project: providing services to taxonomists for standard genome sequencing and annotation.</title>
        <authorList>
            <consortium name="The Broad Institute Genomics Platform"/>
            <consortium name="The Broad Institute Genome Sequencing Center for Infectious Disease"/>
            <person name="Wu L."/>
            <person name="Ma J."/>
        </authorList>
    </citation>
    <scope>NUCLEOTIDE SEQUENCE [LARGE SCALE GENOMIC DNA]</scope>
    <source>
        <strain evidence="8">TISTR 1858</strain>
    </source>
</reference>
<organism evidence="7 8">
    <name type="scientific">Oceanobacillus kapialis</name>
    <dbReference type="NCBI Taxonomy" id="481353"/>
    <lineage>
        <taxon>Bacteria</taxon>
        <taxon>Bacillati</taxon>
        <taxon>Bacillota</taxon>
        <taxon>Bacilli</taxon>
        <taxon>Bacillales</taxon>
        <taxon>Bacillaceae</taxon>
        <taxon>Oceanobacillus</taxon>
    </lineage>
</organism>
<dbReference type="Gene3D" id="3.40.50.1390">
    <property type="entry name" value="Resolvase, N-terminal catalytic domain"/>
    <property type="match status" value="1"/>
</dbReference>
<dbReference type="PROSITE" id="PS00398">
    <property type="entry name" value="RECOMBINASES_2"/>
    <property type="match status" value="1"/>
</dbReference>
<keyword evidence="4" id="KW-0233">DNA recombination</keyword>
<feature type="domain" description="Resolvase/invertase-type recombinase catalytic" evidence="6">
    <location>
        <begin position="1"/>
        <end position="137"/>
    </location>
</feature>
<keyword evidence="2" id="KW-0229">DNA integration</keyword>
<evidence type="ECO:0000313" key="7">
    <source>
        <dbReference type="EMBL" id="MFD2627999.1"/>
    </source>
</evidence>
<evidence type="ECO:0000256" key="3">
    <source>
        <dbReference type="ARBA" id="ARBA00023125"/>
    </source>
</evidence>
<name>A0ABW5PXA3_9BACI</name>
<accession>A0ABW5PXA3</accession>
<dbReference type="Pfam" id="PF00239">
    <property type="entry name" value="Resolvase"/>
    <property type="match status" value="1"/>
</dbReference>
<dbReference type="InterPro" id="IPR006118">
    <property type="entry name" value="Recombinase_CS"/>
</dbReference>
<feature type="active site" description="O-(5'-phospho-DNA)-serine intermediate" evidence="5">
    <location>
        <position position="9"/>
    </location>
</feature>
<dbReference type="SMART" id="SM00857">
    <property type="entry name" value="Resolvase"/>
    <property type="match status" value="1"/>
</dbReference>
<dbReference type="PROSITE" id="PS51736">
    <property type="entry name" value="RECOMBINASES_3"/>
    <property type="match status" value="1"/>
</dbReference>
<dbReference type="EMBL" id="JBHUMX010000009">
    <property type="protein sequence ID" value="MFD2627999.1"/>
    <property type="molecule type" value="Genomic_DNA"/>
</dbReference>
<dbReference type="InterPro" id="IPR009057">
    <property type="entry name" value="Homeodomain-like_sf"/>
</dbReference>
<gene>
    <name evidence="7" type="ORF">ACFSUN_04280</name>
</gene>
<dbReference type="InterPro" id="IPR006119">
    <property type="entry name" value="Resolv_N"/>
</dbReference>
<evidence type="ECO:0000256" key="1">
    <source>
        <dbReference type="ARBA" id="ARBA00009913"/>
    </source>
</evidence>
<dbReference type="InterPro" id="IPR006120">
    <property type="entry name" value="Resolvase_HTH_dom"/>
</dbReference>
<dbReference type="PROSITE" id="PS00397">
    <property type="entry name" value="RECOMBINASES_1"/>
    <property type="match status" value="1"/>
</dbReference>
<evidence type="ECO:0000256" key="5">
    <source>
        <dbReference type="PROSITE-ProRule" id="PRU10137"/>
    </source>
</evidence>
<dbReference type="PANTHER" id="PTHR30461:SF26">
    <property type="entry name" value="RESOLVASE HOMOLOG YNEB"/>
    <property type="match status" value="1"/>
</dbReference>
<sequence>MKYGYARVSTVEQNLSYQLERLEEFGCDKIVSDKKTGINAKRKGLQGILSRLQEGDQLVILRIDRIARNVRDLLHMIDTIENMGAGLIILDMGGNTVDTKTPMGKFMVTMLGAVAEFEYDVNRSKQLEGIEHAKKQGKYKGRPRKYTDNNSKLTHALDLYKNSAKTVKEICEITGVGRTTLYDNIKKQGIRRQS</sequence>
<evidence type="ECO:0000313" key="8">
    <source>
        <dbReference type="Proteomes" id="UP001597451"/>
    </source>
</evidence>
<dbReference type="InterPro" id="IPR050639">
    <property type="entry name" value="SSR_resolvase"/>
</dbReference>
<keyword evidence="8" id="KW-1185">Reference proteome</keyword>
<evidence type="ECO:0000256" key="2">
    <source>
        <dbReference type="ARBA" id="ARBA00022908"/>
    </source>
</evidence>
<evidence type="ECO:0000259" key="6">
    <source>
        <dbReference type="PROSITE" id="PS51736"/>
    </source>
</evidence>
<dbReference type="Proteomes" id="UP001597451">
    <property type="component" value="Unassembled WGS sequence"/>
</dbReference>
<proteinExistence type="inferred from homology"/>